<organism evidence="1 2">
    <name type="scientific">Entomophthora muscae</name>
    <dbReference type="NCBI Taxonomy" id="34485"/>
    <lineage>
        <taxon>Eukaryota</taxon>
        <taxon>Fungi</taxon>
        <taxon>Fungi incertae sedis</taxon>
        <taxon>Zoopagomycota</taxon>
        <taxon>Entomophthoromycotina</taxon>
        <taxon>Entomophthoromycetes</taxon>
        <taxon>Entomophthorales</taxon>
        <taxon>Entomophthoraceae</taxon>
        <taxon>Entomophthora</taxon>
    </lineage>
</organism>
<dbReference type="EMBL" id="QTSX02001776">
    <property type="protein sequence ID" value="KAJ9079320.1"/>
    <property type="molecule type" value="Genomic_DNA"/>
</dbReference>
<keyword evidence="2" id="KW-1185">Reference proteome</keyword>
<proteinExistence type="predicted"/>
<protein>
    <submittedName>
        <fullName evidence="1">Atp2, beta subunit of the F1 sector of mitochondrial F1F0 ATP synthase</fullName>
    </submittedName>
</protein>
<accession>A0ACC2TXV8</accession>
<reference evidence="1" key="1">
    <citation type="submission" date="2022-04" db="EMBL/GenBank/DDBJ databases">
        <title>Genome of the entomopathogenic fungus Entomophthora muscae.</title>
        <authorList>
            <person name="Elya C."/>
            <person name="Lovett B.R."/>
            <person name="Lee E."/>
            <person name="Macias A.M."/>
            <person name="Hajek A.E."/>
            <person name="De Bivort B.L."/>
            <person name="Kasson M.T."/>
            <person name="De Fine Licht H.H."/>
            <person name="Stajich J.E."/>
        </authorList>
    </citation>
    <scope>NUCLEOTIDE SEQUENCE</scope>
    <source>
        <strain evidence="1">Berkeley</strain>
    </source>
</reference>
<evidence type="ECO:0000313" key="1">
    <source>
        <dbReference type="EMBL" id="KAJ9079320.1"/>
    </source>
</evidence>
<evidence type="ECO:0000313" key="2">
    <source>
        <dbReference type="Proteomes" id="UP001165960"/>
    </source>
</evidence>
<name>A0ACC2TXV8_9FUNG</name>
<gene>
    <name evidence="1" type="primary">ATP2_7</name>
    <name evidence="1" type="ORF">DSO57_1036577</name>
</gene>
<sequence length="79" mass="8758">MTIITRSVTRVAQRAKLSSALRNVRSYATEKTYAGQIRSVIGAVVDVQFEQDSLPPILNALEVQNHNVRLVLEVSQHLG</sequence>
<comment type="caution">
    <text evidence="1">The sequence shown here is derived from an EMBL/GenBank/DDBJ whole genome shotgun (WGS) entry which is preliminary data.</text>
</comment>
<dbReference type="Proteomes" id="UP001165960">
    <property type="component" value="Unassembled WGS sequence"/>
</dbReference>